<dbReference type="EMBL" id="SRRH01000666">
    <property type="protein sequence ID" value="KAG6286029.1"/>
    <property type="molecule type" value="Genomic_DNA"/>
</dbReference>
<dbReference type="AlphaFoldDB" id="A0A9P7QA29"/>
<comment type="caution">
    <text evidence="2">The sequence shown here is derived from an EMBL/GenBank/DDBJ whole genome shotgun (WGS) entry which is preliminary data.</text>
</comment>
<evidence type="ECO:0000313" key="2">
    <source>
        <dbReference type="EMBL" id="KAG6286029.1"/>
    </source>
</evidence>
<gene>
    <name evidence="2" type="ORF">E4U09_006934</name>
</gene>
<evidence type="ECO:0000256" key="1">
    <source>
        <dbReference type="SAM" id="MobiDB-lite"/>
    </source>
</evidence>
<sequence length="66" mass="7432">MGPIELLLIGVHNTMFSLQKPVKDPKGYHLTISYKLQRHVGSKRHITGHVYADGPRSRNVSQQSAH</sequence>
<proteinExistence type="predicted"/>
<name>A0A9P7QA29_9HYPO</name>
<evidence type="ECO:0000313" key="3">
    <source>
        <dbReference type="Proteomes" id="UP000707071"/>
    </source>
</evidence>
<feature type="region of interest" description="Disordered" evidence="1">
    <location>
        <begin position="45"/>
        <end position="66"/>
    </location>
</feature>
<accession>A0A9P7QA29</accession>
<keyword evidence="3" id="KW-1185">Reference proteome</keyword>
<protein>
    <submittedName>
        <fullName evidence="2">Uncharacterized protein</fullName>
    </submittedName>
</protein>
<organism evidence="2 3">
    <name type="scientific">Claviceps aff. purpurea</name>
    <dbReference type="NCBI Taxonomy" id="1967640"/>
    <lineage>
        <taxon>Eukaryota</taxon>
        <taxon>Fungi</taxon>
        <taxon>Dikarya</taxon>
        <taxon>Ascomycota</taxon>
        <taxon>Pezizomycotina</taxon>
        <taxon>Sordariomycetes</taxon>
        <taxon>Hypocreomycetidae</taxon>
        <taxon>Hypocreales</taxon>
        <taxon>Clavicipitaceae</taxon>
        <taxon>Claviceps</taxon>
    </lineage>
</organism>
<dbReference type="Proteomes" id="UP000707071">
    <property type="component" value="Unassembled WGS sequence"/>
</dbReference>
<reference evidence="2 3" key="1">
    <citation type="journal article" date="2020" name="bioRxiv">
        <title>Whole genome comparisons of ergot fungi reveals the divergence and evolution of species within the genus Claviceps are the result of varying mechanisms driving genome evolution and host range expansion.</title>
        <authorList>
            <person name="Wyka S.A."/>
            <person name="Mondo S.J."/>
            <person name="Liu M."/>
            <person name="Dettman J."/>
            <person name="Nalam V."/>
            <person name="Broders K.D."/>
        </authorList>
    </citation>
    <scope>NUCLEOTIDE SEQUENCE [LARGE SCALE GENOMIC DNA]</scope>
    <source>
        <strain evidence="2 3">Clav52</strain>
    </source>
</reference>